<evidence type="ECO:0000256" key="4">
    <source>
        <dbReference type="ARBA" id="ARBA00023002"/>
    </source>
</evidence>
<dbReference type="AlphaFoldDB" id="A0A842HVN5"/>
<dbReference type="FunFam" id="3.40.50.720:FF:000003">
    <property type="entry name" value="S-(hydroxymethyl)glutathione dehydrogenase"/>
    <property type="match status" value="1"/>
</dbReference>
<dbReference type="CDD" id="cd08278">
    <property type="entry name" value="benzyl_alcohol_DH"/>
    <property type="match status" value="1"/>
</dbReference>
<dbReference type="Gene3D" id="3.90.180.10">
    <property type="entry name" value="Medium-chain alcohol dehydrogenases, catalytic domain"/>
    <property type="match status" value="1"/>
</dbReference>
<evidence type="ECO:0000259" key="7">
    <source>
        <dbReference type="SMART" id="SM00829"/>
    </source>
</evidence>
<dbReference type="SMART" id="SM00829">
    <property type="entry name" value="PKS_ER"/>
    <property type="match status" value="1"/>
</dbReference>
<dbReference type="InterPro" id="IPR036291">
    <property type="entry name" value="NAD(P)-bd_dom_sf"/>
</dbReference>
<dbReference type="Proteomes" id="UP000564378">
    <property type="component" value="Unassembled WGS sequence"/>
</dbReference>
<comment type="similarity">
    <text evidence="6">Belongs to the zinc-containing alcohol dehydrogenase family.</text>
</comment>
<dbReference type="InterPro" id="IPR013154">
    <property type="entry name" value="ADH-like_N"/>
</dbReference>
<dbReference type="Gene3D" id="3.40.50.720">
    <property type="entry name" value="NAD(P)-binding Rossmann-like Domain"/>
    <property type="match status" value="1"/>
</dbReference>
<reference evidence="8 9" key="1">
    <citation type="submission" date="2020-08" db="EMBL/GenBank/DDBJ databases">
        <title>Draft genome sequence of Parasphingopyxis sp. GrpM-11.</title>
        <authorList>
            <person name="Oh J."/>
            <person name="Roh D.-H."/>
        </authorList>
    </citation>
    <scope>NUCLEOTIDE SEQUENCE [LARGE SCALE GENOMIC DNA]</scope>
    <source>
        <strain evidence="8 9">GrpM-11</strain>
    </source>
</reference>
<organism evidence="8 9">
    <name type="scientific">Parasphingopyxis marina</name>
    <dbReference type="NCBI Taxonomy" id="2761622"/>
    <lineage>
        <taxon>Bacteria</taxon>
        <taxon>Pseudomonadati</taxon>
        <taxon>Pseudomonadota</taxon>
        <taxon>Alphaproteobacteria</taxon>
        <taxon>Sphingomonadales</taxon>
        <taxon>Sphingomonadaceae</taxon>
        <taxon>Parasphingopyxis</taxon>
    </lineage>
</organism>
<feature type="domain" description="Enoyl reductase (ER)" evidence="7">
    <location>
        <begin position="11"/>
        <end position="360"/>
    </location>
</feature>
<name>A0A842HVN5_9SPHN</name>
<keyword evidence="3 6" id="KW-0862">Zinc</keyword>
<protein>
    <submittedName>
        <fullName evidence="8">NAD(P)-dependent alcohol dehydrogenase</fullName>
    </submittedName>
</protein>
<dbReference type="PANTHER" id="PTHR43880:SF12">
    <property type="entry name" value="ALCOHOL DEHYDROGENASE CLASS-3"/>
    <property type="match status" value="1"/>
</dbReference>
<evidence type="ECO:0000256" key="6">
    <source>
        <dbReference type="RuleBase" id="RU361277"/>
    </source>
</evidence>
<keyword evidence="9" id="KW-1185">Reference proteome</keyword>
<accession>A0A842HVN5</accession>
<sequence length="368" mass="38660">MKIEAAVSRPGTPAPAFEELELEAPRAGEMRVRIVATGICHTDVHEHPGRHSPQPIVLGHEGAGVVEEVGEGVRDFAAGDHVILSGASCGACPSCANNRPTYCDQAMPRCFGGQRMDGSTALCAGDETIHSHFFGQSSFASHVIATDRTAVKVDKDLPLEKLGPLGCGVITGAGSVIEALKVGYGDTIAIFGVGGVGLSAVMAANLVGARRIVAVDLAEDRLELARELGATDTILASEDDIAGKLRAITGRGLDYTLNTTNVPAVHTTALDCLAMNGTAAFVAAPLGQWAPAMFPMLAGGKMLRGILGGDASPSLFLPKLIDYWRQGRFPFDRLLTFYPFHDIARAFEDIEAGKVIKPVLMMEANDAA</sequence>
<dbReference type="PANTHER" id="PTHR43880">
    <property type="entry name" value="ALCOHOL DEHYDROGENASE"/>
    <property type="match status" value="1"/>
</dbReference>
<gene>
    <name evidence="8" type="ORF">H6P80_00090</name>
</gene>
<dbReference type="SUPFAM" id="SSF50129">
    <property type="entry name" value="GroES-like"/>
    <property type="match status" value="1"/>
</dbReference>
<dbReference type="GO" id="GO:0051903">
    <property type="term" value="F:S-(hydroxymethyl)glutathione dehydrogenase [NAD(P)+] activity"/>
    <property type="evidence" value="ECO:0007669"/>
    <property type="project" value="TreeGrafter"/>
</dbReference>
<dbReference type="GO" id="GO:0005829">
    <property type="term" value="C:cytosol"/>
    <property type="evidence" value="ECO:0007669"/>
    <property type="project" value="TreeGrafter"/>
</dbReference>
<comment type="cofactor">
    <cofactor evidence="1 6">
        <name>Zn(2+)</name>
        <dbReference type="ChEBI" id="CHEBI:29105"/>
    </cofactor>
</comment>
<dbReference type="EMBL" id="JACJVJ010000001">
    <property type="protein sequence ID" value="MBC2776010.1"/>
    <property type="molecule type" value="Genomic_DNA"/>
</dbReference>
<dbReference type="PROSITE" id="PS00059">
    <property type="entry name" value="ADH_ZINC"/>
    <property type="match status" value="1"/>
</dbReference>
<dbReference type="RefSeq" id="WP_185799330.1">
    <property type="nucleotide sequence ID" value="NZ_JACJVJ010000001.1"/>
</dbReference>
<dbReference type="Pfam" id="PF00107">
    <property type="entry name" value="ADH_zinc_N"/>
    <property type="match status" value="1"/>
</dbReference>
<evidence type="ECO:0000256" key="2">
    <source>
        <dbReference type="ARBA" id="ARBA00022723"/>
    </source>
</evidence>
<dbReference type="Pfam" id="PF08240">
    <property type="entry name" value="ADH_N"/>
    <property type="match status" value="1"/>
</dbReference>
<dbReference type="GO" id="GO:0046294">
    <property type="term" value="P:formaldehyde catabolic process"/>
    <property type="evidence" value="ECO:0007669"/>
    <property type="project" value="TreeGrafter"/>
</dbReference>
<dbReference type="InterPro" id="IPR013149">
    <property type="entry name" value="ADH-like_C"/>
</dbReference>
<dbReference type="InterPro" id="IPR011032">
    <property type="entry name" value="GroES-like_sf"/>
</dbReference>
<keyword evidence="2 6" id="KW-0479">Metal-binding</keyword>
<keyword evidence="5" id="KW-0520">NAD</keyword>
<evidence type="ECO:0000313" key="8">
    <source>
        <dbReference type="EMBL" id="MBC2776010.1"/>
    </source>
</evidence>
<comment type="caution">
    <text evidence="8">The sequence shown here is derived from an EMBL/GenBank/DDBJ whole genome shotgun (WGS) entry which is preliminary data.</text>
</comment>
<dbReference type="InterPro" id="IPR020843">
    <property type="entry name" value="ER"/>
</dbReference>
<evidence type="ECO:0000256" key="5">
    <source>
        <dbReference type="ARBA" id="ARBA00023027"/>
    </source>
</evidence>
<evidence type="ECO:0000256" key="3">
    <source>
        <dbReference type="ARBA" id="ARBA00022833"/>
    </source>
</evidence>
<proteinExistence type="inferred from homology"/>
<evidence type="ECO:0000256" key="1">
    <source>
        <dbReference type="ARBA" id="ARBA00001947"/>
    </source>
</evidence>
<keyword evidence="4" id="KW-0560">Oxidoreductase</keyword>
<dbReference type="SUPFAM" id="SSF51735">
    <property type="entry name" value="NAD(P)-binding Rossmann-fold domains"/>
    <property type="match status" value="1"/>
</dbReference>
<dbReference type="InterPro" id="IPR002328">
    <property type="entry name" value="ADH_Zn_CS"/>
</dbReference>
<evidence type="ECO:0000313" key="9">
    <source>
        <dbReference type="Proteomes" id="UP000564378"/>
    </source>
</evidence>
<dbReference type="GO" id="GO:0008270">
    <property type="term" value="F:zinc ion binding"/>
    <property type="evidence" value="ECO:0007669"/>
    <property type="project" value="InterPro"/>
</dbReference>